<comment type="caution">
    <text evidence="2">The sequence shown here is derived from an EMBL/GenBank/DDBJ whole genome shotgun (WGS) entry which is preliminary data.</text>
</comment>
<sequence>MLNLQPVTLAKHANLYALMLRIYPPAYQQLWVNQDCNWYINSQYNKDNLKEELQLAHSNYYFIQFNNLTIGILRLVHQPNKKTTKLHRLYLDQDYQGQGLGKKVMTLAITIAKQKLSKTIWLEAMDTQTQALQFYKKMGFIITEAYALDFDLIHPNLRGMYKMTKQL</sequence>
<gene>
    <name evidence="2" type="ORF">JAO71_15055</name>
</gene>
<dbReference type="PROSITE" id="PS51186">
    <property type="entry name" value="GNAT"/>
    <property type="match status" value="1"/>
</dbReference>
<protein>
    <submittedName>
        <fullName evidence="2">GNAT family N-acetyltransferase</fullName>
    </submittedName>
</protein>
<dbReference type="EMBL" id="JAEMEF010000018">
    <property type="protein sequence ID" value="MBL7561120.1"/>
    <property type="molecule type" value="Genomic_DNA"/>
</dbReference>
<dbReference type="InterPro" id="IPR000182">
    <property type="entry name" value="GNAT_dom"/>
</dbReference>
<dbReference type="Gene3D" id="3.40.630.30">
    <property type="match status" value="1"/>
</dbReference>
<dbReference type="Proteomes" id="UP000605013">
    <property type="component" value="Unassembled WGS sequence"/>
</dbReference>
<organism evidence="2 3">
    <name type="scientific">Olleya sediminilitoris</name>
    <dbReference type="NCBI Taxonomy" id="2795739"/>
    <lineage>
        <taxon>Bacteria</taxon>
        <taxon>Pseudomonadati</taxon>
        <taxon>Bacteroidota</taxon>
        <taxon>Flavobacteriia</taxon>
        <taxon>Flavobacteriales</taxon>
        <taxon>Flavobacteriaceae</taxon>
    </lineage>
</organism>
<name>A0ABS1WPR5_9FLAO</name>
<dbReference type="InterPro" id="IPR050276">
    <property type="entry name" value="MshD_Acetyltransferase"/>
</dbReference>
<evidence type="ECO:0000313" key="2">
    <source>
        <dbReference type="EMBL" id="MBL7561120.1"/>
    </source>
</evidence>
<dbReference type="InterPro" id="IPR016181">
    <property type="entry name" value="Acyl_CoA_acyltransferase"/>
</dbReference>
<dbReference type="RefSeq" id="WP_116822511.1">
    <property type="nucleotide sequence ID" value="NZ_JAEMEF010000018.1"/>
</dbReference>
<evidence type="ECO:0000313" key="3">
    <source>
        <dbReference type="Proteomes" id="UP000605013"/>
    </source>
</evidence>
<feature type="domain" description="N-acetyltransferase" evidence="1">
    <location>
        <begin position="18"/>
        <end position="167"/>
    </location>
</feature>
<proteinExistence type="predicted"/>
<dbReference type="SUPFAM" id="SSF55729">
    <property type="entry name" value="Acyl-CoA N-acyltransferases (Nat)"/>
    <property type="match status" value="1"/>
</dbReference>
<dbReference type="Pfam" id="PF00583">
    <property type="entry name" value="Acetyltransf_1"/>
    <property type="match status" value="1"/>
</dbReference>
<dbReference type="PANTHER" id="PTHR43617">
    <property type="entry name" value="L-AMINO ACID N-ACETYLTRANSFERASE"/>
    <property type="match status" value="1"/>
</dbReference>
<accession>A0ABS1WPR5</accession>
<dbReference type="CDD" id="cd04301">
    <property type="entry name" value="NAT_SF"/>
    <property type="match status" value="1"/>
</dbReference>
<keyword evidence="3" id="KW-1185">Reference proteome</keyword>
<reference evidence="2 3" key="1">
    <citation type="submission" date="2020-12" db="EMBL/GenBank/DDBJ databases">
        <title>Olleya sediminilitoris sp. nov., isolated from a tidal flat.</title>
        <authorList>
            <person name="Park S."/>
            <person name="Yoon J.-H."/>
        </authorList>
    </citation>
    <scope>NUCLEOTIDE SEQUENCE [LARGE SCALE GENOMIC DNA]</scope>
    <source>
        <strain evidence="2 3">YSTF-M6</strain>
    </source>
</reference>
<evidence type="ECO:0000259" key="1">
    <source>
        <dbReference type="PROSITE" id="PS51186"/>
    </source>
</evidence>